<comment type="caution">
    <text evidence="1">The sequence shown here is derived from an EMBL/GenBank/DDBJ whole genome shotgun (WGS) entry which is preliminary data.</text>
</comment>
<dbReference type="GO" id="GO:0032259">
    <property type="term" value="P:methylation"/>
    <property type="evidence" value="ECO:0007669"/>
    <property type="project" value="UniProtKB-KW"/>
</dbReference>
<evidence type="ECO:0000313" key="1">
    <source>
        <dbReference type="EMBL" id="MFD0802959.1"/>
    </source>
</evidence>
<evidence type="ECO:0000313" key="2">
    <source>
        <dbReference type="Proteomes" id="UP001596956"/>
    </source>
</evidence>
<dbReference type="Proteomes" id="UP001596956">
    <property type="component" value="Unassembled WGS sequence"/>
</dbReference>
<organism evidence="1 2">
    <name type="scientific">Streptomonospora algeriensis</name>
    <dbReference type="NCBI Taxonomy" id="995084"/>
    <lineage>
        <taxon>Bacteria</taxon>
        <taxon>Bacillati</taxon>
        <taxon>Actinomycetota</taxon>
        <taxon>Actinomycetes</taxon>
        <taxon>Streptosporangiales</taxon>
        <taxon>Nocardiopsidaceae</taxon>
        <taxon>Streptomonospora</taxon>
    </lineage>
</organism>
<dbReference type="EMBL" id="JBHTHR010000666">
    <property type="protein sequence ID" value="MFD0802959.1"/>
    <property type="molecule type" value="Genomic_DNA"/>
</dbReference>
<dbReference type="SUPFAM" id="SSF53335">
    <property type="entry name" value="S-adenosyl-L-methionine-dependent methyltransferases"/>
    <property type="match status" value="1"/>
</dbReference>
<sequence length="72" mass="6973">MTGSAEPPSGSDEAKSCCAAAYGTDAAALLLGEAYHPGGLALTRDLAAGLALRAGDRVLDAACGPGATARLL</sequence>
<accession>A0ABW3BIT1</accession>
<dbReference type="Gene3D" id="3.40.50.150">
    <property type="entry name" value="Vaccinia Virus protein VP39"/>
    <property type="match status" value="1"/>
</dbReference>
<dbReference type="GO" id="GO:0008168">
    <property type="term" value="F:methyltransferase activity"/>
    <property type="evidence" value="ECO:0007669"/>
    <property type="project" value="UniProtKB-KW"/>
</dbReference>
<keyword evidence="2" id="KW-1185">Reference proteome</keyword>
<keyword evidence="1" id="KW-0489">Methyltransferase</keyword>
<name>A0ABW3BIT1_9ACTN</name>
<proteinExistence type="predicted"/>
<feature type="non-terminal residue" evidence="1">
    <location>
        <position position="72"/>
    </location>
</feature>
<keyword evidence="1" id="KW-0808">Transferase</keyword>
<gene>
    <name evidence="1" type="ORF">ACFQZU_16750</name>
</gene>
<dbReference type="InterPro" id="IPR029063">
    <property type="entry name" value="SAM-dependent_MTases_sf"/>
</dbReference>
<protein>
    <submittedName>
        <fullName evidence="1">Methyltransferase type 11</fullName>
    </submittedName>
</protein>
<reference evidence="2" key="1">
    <citation type="journal article" date="2019" name="Int. J. Syst. Evol. Microbiol.">
        <title>The Global Catalogue of Microorganisms (GCM) 10K type strain sequencing project: providing services to taxonomists for standard genome sequencing and annotation.</title>
        <authorList>
            <consortium name="The Broad Institute Genomics Platform"/>
            <consortium name="The Broad Institute Genome Sequencing Center for Infectious Disease"/>
            <person name="Wu L."/>
            <person name="Ma J."/>
        </authorList>
    </citation>
    <scope>NUCLEOTIDE SEQUENCE [LARGE SCALE GENOMIC DNA]</scope>
    <source>
        <strain evidence="2">CCUG 63369</strain>
    </source>
</reference>